<dbReference type="InterPro" id="IPR017867">
    <property type="entry name" value="Tyr_phospatase_low_mol_wt"/>
</dbReference>
<reference evidence="8 9" key="1">
    <citation type="journal article" date="2015" name="Genome Biol. Evol.">
        <title>Comparative Genomics of Listeria Sensu Lato: Genus-Wide Differences in Evolutionary Dynamics and the Progressive Gain of Complex, Potentially Pathogenicity-Related Traits through Lateral Gene Transfer.</title>
        <authorList>
            <person name="Chiara M."/>
            <person name="Caruso M."/>
            <person name="D'Erchia A.M."/>
            <person name="Manzari C."/>
            <person name="Fraccalvieri R."/>
            <person name="Goffredo E."/>
            <person name="Latorre L."/>
            <person name="Miccolupo A."/>
            <person name="Padalino I."/>
            <person name="Santagada G."/>
            <person name="Chiocco D."/>
            <person name="Pesole G."/>
            <person name="Horner D.S."/>
            <person name="Parisi A."/>
        </authorList>
    </citation>
    <scope>NUCLEOTIDE SEQUENCE [LARGE SCALE GENOMIC DNA]</scope>
    <source>
        <strain evidence="8 9">1991</strain>
    </source>
</reference>
<comment type="caution">
    <text evidence="8">The sequence shown here is derived from an EMBL/GenBank/DDBJ whole genome shotgun (WGS) entry which is preliminary data.</text>
</comment>
<dbReference type="SMART" id="SM00226">
    <property type="entry name" value="LMWPc"/>
    <property type="match status" value="1"/>
</dbReference>
<evidence type="ECO:0000313" key="9">
    <source>
        <dbReference type="Proteomes" id="UP000052258"/>
    </source>
</evidence>
<dbReference type="EC" id="3.1.3.48" evidence="2"/>
<evidence type="ECO:0000256" key="5">
    <source>
        <dbReference type="ARBA" id="ARBA00051722"/>
    </source>
</evidence>
<evidence type="ECO:0000256" key="6">
    <source>
        <dbReference type="PIRSR" id="PIRSR617867-1"/>
    </source>
</evidence>
<dbReference type="SUPFAM" id="SSF52788">
    <property type="entry name" value="Phosphotyrosine protein phosphatases I"/>
    <property type="match status" value="1"/>
</dbReference>
<evidence type="ECO:0000256" key="3">
    <source>
        <dbReference type="ARBA" id="ARBA00022801"/>
    </source>
</evidence>
<dbReference type="PRINTS" id="PR00719">
    <property type="entry name" value="LMWPTPASE"/>
</dbReference>
<evidence type="ECO:0000313" key="8">
    <source>
        <dbReference type="EMBL" id="KMT58840.1"/>
    </source>
</evidence>
<dbReference type="Pfam" id="PF01451">
    <property type="entry name" value="LMWPc"/>
    <property type="match status" value="1"/>
</dbReference>
<dbReference type="EMBL" id="AZHO01000023">
    <property type="protein sequence ID" value="KMT58840.1"/>
    <property type="molecule type" value="Genomic_DNA"/>
</dbReference>
<dbReference type="CDD" id="cd16343">
    <property type="entry name" value="LMWPTP"/>
    <property type="match status" value="1"/>
</dbReference>
<evidence type="ECO:0000259" key="7">
    <source>
        <dbReference type="SMART" id="SM00226"/>
    </source>
</evidence>
<dbReference type="InterPro" id="IPR023485">
    <property type="entry name" value="Ptyr_pPase"/>
</dbReference>
<keyword evidence="3" id="KW-0378">Hydrolase</keyword>
<dbReference type="InterPro" id="IPR036196">
    <property type="entry name" value="Ptyr_pPase_sf"/>
</dbReference>
<feature type="active site" description="Nucleophile" evidence="6">
    <location>
        <position position="8"/>
    </location>
</feature>
<dbReference type="InterPro" id="IPR050438">
    <property type="entry name" value="LMW_PTPase"/>
</dbReference>
<protein>
    <recommendedName>
        <fullName evidence="2">protein-tyrosine-phosphatase</fullName>
        <ecNumber evidence="2">3.1.3.48</ecNumber>
    </recommendedName>
</protein>
<organism evidence="8 9">
    <name type="scientific">Listeria fleischmannii 1991</name>
    <dbReference type="NCBI Taxonomy" id="1430899"/>
    <lineage>
        <taxon>Bacteria</taxon>
        <taxon>Bacillati</taxon>
        <taxon>Bacillota</taxon>
        <taxon>Bacilli</taxon>
        <taxon>Bacillales</taxon>
        <taxon>Listeriaceae</taxon>
        <taxon>Listeria</taxon>
    </lineage>
</organism>
<keyword evidence="4" id="KW-0904">Protein phosphatase</keyword>
<dbReference type="GO" id="GO:0004725">
    <property type="term" value="F:protein tyrosine phosphatase activity"/>
    <property type="evidence" value="ECO:0007669"/>
    <property type="project" value="UniProtKB-EC"/>
</dbReference>
<dbReference type="RefSeq" id="WP_040504722.1">
    <property type="nucleotide sequence ID" value="NZ_KQ130617.1"/>
</dbReference>
<comment type="catalytic activity">
    <reaction evidence="5">
        <text>O-phospho-L-tyrosyl-[protein] + H2O = L-tyrosyl-[protein] + phosphate</text>
        <dbReference type="Rhea" id="RHEA:10684"/>
        <dbReference type="Rhea" id="RHEA-COMP:10136"/>
        <dbReference type="Rhea" id="RHEA-COMP:20101"/>
        <dbReference type="ChEBI" id="CHEBI:15377"/>
        <dbReference type="ChEBI" id="CHEBI:43474"/>
        <dbReference type="ChEBI" id="CHEBI:46858"/>
        <dbReference type="ChEBI" id="CHEBI:61978"/>
        <dbReference type="EC" id="3.1.3.48"/>
    </reaction>
</comment>
<sequence length="156" mass="17426">MIKVVFVCLGNICRSPMAEGFFRQKVEEAHVADQFDIDSAATGSWNLGNPPHRGTQKVLEKHHIDFSHMRARKLNEADFKTADYIIGMDDSNVTDILALGGENSQASIHKLMDFVPNSDNPSIPDPYYTGDFDETERLISAGIEGLFQKIRLEKGI</sequence>
<evidence type="ECO:0000256" key="4">
    <source>
        <dbReference type="ARBA" id="ARBA00022912"/>
    </source>
</evidence>
<evidence type="ECO:0000256" key="2">
    <source>
        <dbReference type="ARBA" id="ARBA00013064"/>
    </source>
</evidence>
<feature type="active site" description="Proton donor" evidence="6">
    <location>
        <position position="125"/>
    </location>
</feature>
<dbReference type="PANTHER" id="PTHR11717:SF7">
    <property type="entry name" value="LOW MOLECULAR WEIGHT PHOSPHOTYROSINE PROTEIN PHOSPHATASE"/>
    <property type="match status" value="1"/>
</dbReference>
<dbReference type="FunFam" id="3.40.50.2300:FF:000113">
    <property type="entry name" value="Low molecular weight protein-tyrosine-phosphatase"/>
    <property type="match status" value="1"/>
</dbReference>
<proteinExistence type="inferred from homology"/>
<dbReference type="PATRIC" id="fig|1430899.3.peg.1917"/>
<feature type="domain" description="Phosphotyrosine protein phosphatase I" evidence="7">
    <location>
        <begin position="2"/>
        <end position="149"/>
    </location>
</feature>
<dbReference type="PANTHER" id="PTHR11717">
    <property type="entry name" value="LOW MOLECULAR WEIGHT PROTEIN TYROSINE PHOSPHATASE"/>
    <property type="match status" value="1"/>
</dbReference>
<feature type="active site" evidence="6">
    <location>
        <position position="14"/>
    </location>
</feature>
<dbReference type="Proteomes" id="UP000052258">
    <property type="component" value="Unassembled WGS sequence"/>
</dbReference>
<evidence type="ECO:0000256" key="1">
    <source>
        <dbReference type="ARBA" id="ARBA00011063"/>
    </source>
</evidence>
<dbReference type="Gene3D" id="3.40.50.2300">
    <property type="match status" value="1"/>
</dbReference>
<dbReference type="OrthoDB" id="9784339at2"/>
<keyword evidence="9" id="KW-1185">Reference proteome</keyword>
<name>A0A0J8G880_9LIST</name>
<gene>
    <name evidence="8" type="ORF">X560_1876</name>
</gene>
<accession>A0A0J8G880</accession>
<dbReference type="AlphaFoldDB" id="A0A0J8G880"/>
<comment type="similarity">
    <text evidence="1">Belongs to the low molecular weight phosphotyrosine protein phosphatase family.</text>
</comment>